<evidence type="ECO:0000256" key="2">
    <source>
        <dbReference type="ARBA" id="ARBA00022729"/>
    </source>
</evidence>
<comment type="similarity">
    <text evidence="1">Belongs to the Skp family.</text>
</comment>
<protein>
    <recommendedName>
        <fullName evidence="4">OmpH family outer membrane protein</fullName>
    </recommendedName>
</protein>
<dbReference type="AlphaFoldDB" id="A0A381S1C3"/>
<reference evidence="3" key="1">
    <citation type="submission" date="2018-05" db="EMBL/GenBank/DDBJ databases">
        <authorList>
            <person name="Lanie J.A."/>
            <person name="Ng W.-L."/>
            <person name="Kazmierczak K.M."/>
            <person name="Andrzejewski T.M."/>
            <person name="Davidsen T.M."/>
            <person name="Wayne K.J."/>
            <person name="Tettelin H."/>
            <person name="Glass J.I."/>
            <person name="Rusch D."/>
            <person name="Podicherti R."/>
            <person name="Tsui H.-C.T."/>
            <person name="Winkler M.E."/>
        </authorList>
    </citation>
    <scope>NUCLEOTIDE SEQUENCE</scope>
</reference>
<dbReference type="SUPFAM" id="SSF111384">
    <property type="entry name" value="OmpH-like"/>
    <property type="match status" value="1"/>
</dbReference>
<sequence length="162" mass="18975">VLTALILLPVFVKGEVKVGFVQSDRIRMEYEDFKEAESQLQLEFQKVQFEYQEMLSQLDSLKETYETQRLMSSPEWRREKEQEISESESRIQTFQAIKVGPEGELYKRQTQMEYELLSKVKKAVDNVAISKGFDFIFDGSVSLLYGKPTFDVTDDVLHELRK</sequence>
<keyword evidence="2" id="KW-0732">Signal</keyword>
<dbReference type="GO" id="GO:0005829">
    <property type="term" value="C:cytosol"/>
    <property type="evidence" value="ECO:0007669"/>
    <property type="project" value="TreeGrafter"/>
</dbReference>
<evidence type="ECO:0008006" key="4">
    <source>
        <dbReference type="Google" id="ProtNLM"/>
    </source>
</evidence>
<proteinExistence type="inferred from homology"/>
<dbReference type="PANTHER" id="PTHR35089:SF1">
    <property type="entry name" value="CHAPERONE PROTEIN SKP"/>
    <property type="match status" value="1"/>
</dbReference>
<gene>
    <name evidence="3" type="ORF">METZ01_LOCUS50043</name>
</gene>
<evidence type="ECO:0000313" key="3">
    <source>
        <dbReference type="EMBL" id="SUZ97189.1"/>
    </source>
</evidence>
<dbReference type="InterPro" id="IPR005632">
    <property type="entry name" value="Chaperone_Skp"/>
</dbReference>
<name>A0A381S1C3_9ZZZZ</name>
<accession>A0A381S1C3</accession>
<dbReference type="GO" id="GO:0050821">
    <property type="term" value="P:protein stabilization"/>
    <property type="evidence" value="ECO:0007669"/>
    <property type="project" value="TreeGrafter"/>
</dbReference>
<evidence type="ECO:0000256" key="1">
    <source>
        <dbReference type="ARBA" id="ARBA00009091"/>
    </source>
</evidence>
<dbReference type="Gene3D" id="3.30.910.20">
    <property type="entry name" value="Skp domain"/>
    <property type="match status" value="1"/>
</dbReference>
<dbReference type="Pfam" id="PF03938">
    <property type="entry name" value="OmpH"/>
    <property type="match status" value="1"/>
</dbReference>
<dbReference type="PANTHER" id="PTHR35089">
    <property type="entry name" value="CHAPERONE PROTEIN SKP"/>
    <property type="match status" value="1"/>
</dbReference>
<dbReference type="EMBL" id="UINC01002485">
    <property type="protein sequence ID" value="SUZ97189.1"/>
    <property type="molecule type" value="Genomic_DNA"/>
</dbReference>
<dbReference type="SMART" id="SM00935">
    <property type="entry name" value="OmpH"/>
    <property type="match status" value="1"/>
</dbReference>
<organism evidence="3">
    <name type="scientific">marine metagenome</name>
    <dbReference type="NCBI Taxonomy" id="408172"/>
    <lineage>
        <taxon>unclassified sequences</taxon>
        <taxon>metagenomes</taxon>
        <taxon>ecological metagenomes</taxon>
    </lineage>
</organism>
<dbReference type="GO" id="GO:0051082">
    <property type="term" value="F:unfolded protein binding"/>
    <property type="evidence" value="ECO:0007669"/>
    <property type="project" value="InterPro"/>
</dbReference>
<feature type="non-terminal residue" evidence="3">
    <location>
        <position position="1"/>
    </location>
</feature>
<dbReference type="InterPro" id="IPR024930">
    <property type="entry name" value="Skp_dom_sf"/>
</dbReference>